<dbReference type="Proteomes" id="UP000244880">
    <property type="component" value="Unassembled WGS sequence"/>
</dbReference>
<gene>
    <name evidence="3" type="ORF">ASD8599_00145</name>
</gene>
<dbReference type="Pfam" id="PF19798">
    <property type="entry name" value="Sulfotransfer_5"/>
    <property type="match status" value="1"/>
</dbReference>
<proteinExistence type="inferred from homology"/>
<dbReference type="GO" id="GO:0009082">
    <property type="term" value="P:branched-chain amino acid biosynthetic process"/>
    <property type="evidence" value="ECO:0007669"/>
    <property type="project" value="UniProtKB-KW"/>
</dbReference>
<dbReference type="EMBL" id="OMOR01000001">
    <property type="protein sequence ID" value="SPH19421.1"/>
    <property type="molecule type" value="Genomic_DNA"/>
</dbReference>
<evidence type="ECO:0000313" key="4">
    <source>
        <dbReference type="Proteomes" id="UP000244880"/>
    </source>
</evidence>
<keyword evidence="2" id="KW-0028">Amino-acid biosynthesis</keyword>
<comment type="similarity">
    <text evidence="1">Belongs to the class-IV pyridoxal-phosphate-dependent aminotransferase family.</text>
</comment>
<dbReference type="AlphaFoldDB" id="A0A2R8B8Q7"/>
<protein>
    <submittedName>
        <fullName evidence="3">Uncharacterized protein</fullName>
    </submittedName>
</protein>
<keyword evidence="4" id="KW-1185">Reference proteome</keyword>
<dbReference type="InterPro" id="IPR050571">
    <property type="entry name" value="Class-IV_PLP-Dep_Aminotrnsfr"/>
</dbReference>
<dbReference type="PANTHER" id="PTHR42743:SF11">
    <property type="entry name" value="AMINODEOXYCHORISMATE LYASE"/>
    <property type="match status" value="1"/>
</dbReference>
<accession>A0A2R8B8Q7</accession>
<dbReference type="Gene3D" id="3.40.50.300">
    <property type="entry name" value="P-loop containing nucleotide triphosphate hydrolases"/>
    <property type="match status" value="1"/>
</dbReference>
<evidence type="ECO:0000256" key="1">
    <source>
        <dbReference type="ARBA" id="ARBA00009320"/>
    </source>
</evidence>
<sequence>MKAVTNPYFVLWCAKRGDMMPKTIRIAMWSGPRNLSTAMMYSFGARADCHVMDEPFYAAYLAATGLSHPMRDAILKSQPVDPKTVETSLLEPVSVPFSYQKHMTQHMIPDMPRTWMRDVVNVFLIRHPARVVASYAAKREGPVLNDIGFVQQAELYDHAQSLGQNPIVIDSADIRRDPATKMKQLCAEIGLPWDPKMLNWPKGGHAADGVWASHWYGAVHGSTGFAGAEGPLPDLSPEYQEIVAQALPYYDRLAAVKI</sequence>
<dbReference type="PANTHER" id="PTHR42743">
    <property type="entry name" value="AMINO-ACID AMINOTRANSFERASE"/>
    <property type="match status" value="1"/>
</dbReference>
<dbReference type="SUPFAM" id="SSF52540">
    <property type="entry name" value="P-loop containing nucleoside triphosphate hydrolases"/>
    <property type="match status" value="1"/>
</dbReference>
<dbReference type="InterPro" id="IPR027417">
    <property type="entry name" value="P-loop_NTPase"/>
</dbReference>
<organism evidence="3 4">
    <name type="scientific">Ascidiaceihabitans donghaensis</name>
    <dbReference type="NCBI Taxonomy" id="1510460"/>
    <lineage>
        <taxon>Bacteria</taxon>
        <taxon>Pseudomonadati</taxon>
        <taxon>Pseudomonadota</taxon>
        <taxon>Alphaproteobacteria</taxon>
        <taxon>Rhodobacterales</taxon>
        <taxon>Paracoccaceae</taxon>
        <taxon>Ascidiaceihabitans</taxon>
    </lineage>
</organism>
<reference evidence="3 4" key="1">
    <citation type="submission" date="2018-03" db="EMBL/GenBank/DDBJ databases">
        <authorList>
            <person name="Keele B.F."/>
        </authorList>
    </citation>
    <scope>NUCLEOTIDE SEQUENCE [LARGE SCALE GENOMIC DNA]</scope>
    <source>
        <strain evidence="3 4">CECT 8599</strain>
    </source>
</reference>
<name>A0A2R8B8Q7_9RHOB</name>
<evidence type="ECO:0000313" key="3">
    <source>
        <dbReference type="EMBL" id="SPH19421.1"/>
    </source>
</evidence>
<evidence type="ECO:0000256" key="2">
    <source>
        <dbReference type="ARBA" id="ARBA00023304"/>
    </source>
</evidence>
<keyword evidence="2" id="KW-0100">Branched-chain amino acid biosynthesis</keyword>